<dbReference type="InterPro" id="IPR029058">
    <property type="entry name" value="AB_hydrolase_fold"/>
</dbReference>
<keyword evidence="5" id="KW-1185">Reference proteome</keyword>
<comment type="similarity">
    <text evidence="1">Belongs to the disease resistance NB-LRR family.</text>
</comment>
<dbReference type="InterPro" id="IPR027417">
    <property type="entry name" value="P-loop_NTPase"/>
</dbReference>
<dbReference type="InterPro" id="IPR036388">
    <property type="entry name" value="WH-like_DNA-bd_sf"/>
</dbReference>
<dbReference type="EMBL" id="JAVIJP010000069">
    <property type="protein sequence ID" value="KAL3619489.1"/>
    <property type="molecule type" value="Genomic_DNA"/>
</dbReference>
<sequence>MKIGKKIVGNCRGLPLSITVVGGLSKKMDATQRCWESIGSNLTSVVNLENDKHCLRLLRLSYNHLPVYLKPCFLYMGVFEEDDKIKVSTLVKLWIYKGFLKPVSGGDSLETSAEEFLKAFVCFVTSSSNSVAISIRKIRKVKCPVLVIHGTEDEVVNWLHGNGLWKLAREPYEPLWIKGGGHCNLELYPDYISHLCTFVREMENITTNVRLQKIRQSLKFPKMSKPDSTKRSCSCCCCWRPKWSMQQSKCRCMRCSFWRKKCVCRWMLCSCL</sequence>
<dbReference type="AlphaFoldDB" id="A0ABD3BPV0"/>
<dbReference type="SUPFAM" id="SSF52540">
    <property type="entry name" value="P-loop containing nucleoside triphosphate hydrolases"/>
    <property type="match status" value="1"/>
</dbReference>
<name>A0ABD3BPV0_9LAMI</name>
<keyword evidence="2" id="KW-0433">Leucine-rich repeat</keyword>
<evidence type="ECO:0000313" key="3">
    <source>
        <dbReference type="EMBL" id="KAL3619489.1"/>
    </source>
</evidence>
<dbReference type="PANTHER" id="PTHR12277:SF139">
    <property type="entry name" value="ALPHA_BETA-HYDROLASES SUPERFAMILY PROTEIN"/>
    <property type="match status" value="1"/>
</dbReference>
<dbReference type="Gene3D" id="1.10.8.430">
    <property type="entry name" value="Helical domain of apoptotic protease-activating factors"/>
    <property type="match status" value="1"/>
</dbReference>
<evidence type="ECO:0000313" key="4">
    <source>
        <dbReference type="EMBL" id="KAL3619493.1"/>
    </source>
</evidence>
<organism evidence="4 5">
    <name type="scientific">Castilleja foliolosa</name>
    <dbReference type="NCBI Taxonomy" id="1961234"/>
    <lineage>
        <taxon>Eukaryota</taxon>
        <taxon>Viridiplantae</taxon>
        <taxon>Streptophyta</taxon>
        <taxon>Embryophyta</taxon>
        <taxon>Tracheophyta</taxon>
        <taxon>Spermatophyta</taxon>
        <taxon>Magnoliopsida</taxon>
        <taxon>eudicotyledons</taxon>
        <taxon>Gunneridae</taxon>
        <taxon>Pentapetalae</taxon>
        <taxon>asterids</taxon>
        <taxon>lamiids</taxon>
        <taxon>Lamiales</taxon>
        <taxon>Orobanchaceae</taxon>
        <taxon>Pedicularideae</taxon>
        <taxon>Castillejinae</taxon>
        <taxon>Castilleja</taxon>
    </lineage>
</organism>
<dbReference type="EMBL" id="JAVIJP010000069">
    <property type="protein sequence ID" value="KAL3619493.1"/>
    <property type="molecule type" value="Genomic_DNA"/>
</dbReference>
<dbReference type="Proteomes" id="UP001632038">
    <property type="component" value="Unassembled WGS sequence"/>
</dbReference>
<proteinExistence type="inferred from homology"/>
<reference evidence="4" key="2">
    <citation type="submission" date="2024-11" db="EMBL/GenBank/DDBJ databases">
        <authorList>
            <person name="Burger M."/>
            <person name="Chory J."/>
        </authorList>
    </citation>
    <scope>NUCLEOTIDE SEQUENCE</scope>
    <source>
        <strain evidence="4">Tecolote</strain>
        <tissue evidence="4">Flower</tissue>
    </source>
</reference>
<dbReference type="PANTHER" id="PTHR12277">
    <property type="entry name" value="ALPHA/BETA HYDROLASE DOMAIN-CONTAINING PROTEIN"/>
    <property type="match status" value="1"/>
</dbReference>
<gene>
    <name evidence="3" type="ORF">CASFOL_037059</name>
    <name evidence="4" type="ORF">CASFOL_037063</name>
</gene>
<evidence type="ECO:0000256" key="1">
    <source>
        <dbReference type="ARBA" id="ARBA00008894"/>
    </source>
</evidence>
<evidence type="ECO:0000256" key="2">
    <source>
        <dbReference type="ARBA" id="ARBA00022614"/>
    </source>
</evidence>
<evidence type="ECO:0000313" key="5">
    <source>
        <dbReference type="Proteomes" id="UP001632038"/>
    </source>
</evidence>
<protein>
    <submittedName>
        <fullName evidence="4">Uncharacterized protein</fullName>
    </submittedName>
</protein>
<reference evidence="4" key="1">
    <citation type="journal article" date="2024" name="IScience">
        <title>Strigolactones Initiate the Formation of Haustorium-like Structures in Castilleja.</title>
        <authorList>
            <person name="Buerger M."/>
            <person name="Peterson D."/>
            <person name="Chory J."/>
        </authorList>
    </citation>
    <scope>NUCLEOTIDE SEQUENCE</scope>
    <source>
        <strain evidence="4">Tecolote</strain>
        <tissue evidence="4">Flower</tissue>
    </source>
</reference>
<dbReference type="InterPro" id="IPR042197">
    <property type="entry name" value="Apaf_helical"/>
</dbReference>
<dbReference type="SUPFAM" id="SSF53474">
    <property type="entry name" value="alpha/beta-Hydrolases"/>
    <property type="match status" value="1"/>
</dbReference>
<comment type="caution">
    <text evidence="4">The sequence shown here is derived from an EMBL/GenBank/DDBJ whole genome shotgun (WGS) entry which is preliminary data.</text>
</comment>
<accession>A0ABD3BPV0</accession>
<dbReference type="Gene3D" id="1.10.10.10">
    <property type="entry name" value="Winged helix-like DNA-binding domain superfamily/Winged helix DNA-binding domain"/>
    <property type="match status" value="1"/>
</dbReference>